<dbReference type="Pfam" id="PF18849">
    <property type="entry name" value="baeRF_family7"/>
    <property type="match status" value="1"/>
</dbReference>
<proteinExistence type="predicted"/>
<dbReference type="OrthoDB" id="4393931at2"/>
<protein>
    <submittedName>
        <fullName evidence="1">Uncharacterized protein</fullName>
    </submittedName>
</protein>
<dbReference type="RefSeq" id="WP_141815442.1">
    <property type="nucleotide sequence ID" value="NZ_VFPL01000001.1"/>
</dbReference>
<sequence length="390" mass="44150">MIITKEEFSELANHQAQDCVTIYIPTHSSGYGVNEKHDIITFKNNLQKARQQLEEKGLDQAAIDKVLRKGFKLLDDDEGFWKNQSASLAVFLSEKIVKVIKLPIQVKEKLMVNSSFFIAPLLPLMKARKPFYLLVLSKHDAKVYEADAYGMKKIEVEGLPDGIDDVVRFEEKGGKQLMRRAGASAGSGATEGANFHGHGAGLADDDEYLDQYLKEVDQTLWTELLSTQNVPLVIAAVDYVLAAYKQVSKYKYIWNEHLTGNFEHEERNSLYEKIRGKMEPYFKEDTKKALLNYYNNSANELTSSIPEEVIPASHFGQVSDLFVQKDQHIWGRFNEADNELLIHESKGPDDECLINKAIVKTIMNGGAVHMLDKEKMPADTEIAGFYRYST</sequence>
<organism evidence="1 2">
    <name type="scientific">Arcticibacter tournemirensis</name>
    <dbReference type="NCBI Taxonomy" id="699437"/>
    <lineage>
        <taxon>Bacteria</taxon>
        <taxon>Pseudomonadati</taxon>
        <taxon>Bacteroidota</taxon>
        <taxon>Sphingobacteriia</taxon>
        <taxon>Sphingobacteriales</taxon>
        <taxon>Sphingobacteriaceae</taxon>
        <taxon>Arcticibacter</taxon>
    </lineage>
</organism>
<dbReference type="EMBL" id="VWNE01000043">
    <property type="protein sequence ID" value="KAA8476422.1"/>
    <property type="molecule type" value="Genomic_DNA"/>
</dbReference>
<reference evidence="1 2" key="1">
    <citation type="submission" date="2019-09" db="EMBL/GenBank/DDBJ databases">
        <title>Pararcticibacter amylolyticus gen. nov., sp. nov., isolated from a rottenly hemp rope, and reclassification of Pedobacter tournemirensis as Pararcticibacter tournemirensis comb. nov.</title>
        <authorList>
            <person name="Cai Y."/>
        </authorList>
    </citation>
    <scope>NUCLEOTIDE SEQUENCE [LARGE SCALE GENOMIC DNA]</scope>
    <source>
        <strain evidence="1 2">TF5-37.2-LB10</strain>
    </source>
</reference>
<dbReference type="InterPro" id="IPR040837">
    <property type="entry name" value="Bact_RF_family7"/>
</dbReference>
<accession>A0A5M9GNX6</accession>
<evidence type="ECO:0000313" key="1">
    <source>
        <dbReference type="EMBL" id="KAA8476422.1"/>
    </source>
</evidence>
<name>A0A5M9GNX6_9SPHI</name>
<dbReference type="Proteomes" id="UP000322918">
    <property type="component" value="Unassembled WGS sequence"/>
</dbReference>
<comment type="caution">
    <text evidence="1">The sequence shown here is derived from an EMBL/GenBank/DDBJ whole genome shotgun (WGS) entry which is preliminary data.</text>
</comment>
<dbReference type="AlphaFoldDB" id="A0A5M9GNX6"/>
<keyword evidence="2" id="KW-1185">Reference proteome</keyword>
<gene>
    <name evidence="1" type="ORF">F1649_20115</name>
</gene>
<evidence type="ECO:0000313" key="2">
    <source>
        <dbReference type="Proteomes" id="UP000322918"/>
    </source>
</evidence>